<dbReference type="Gene3D" id="3.30.559.30">
    <property type="entry name" value="Nonribosomal peptide synthetase, condensation domain"/>
    <property type="match status" value="1"/>
</dbReference>
<keyword evidence="1" id="KW-0732">Signal</keyword>
<accession>A0A1X6MQE2</accession>
<feature type="chain" id="PRO_5010853142" evidence="1">
    <location>
        <begin position="21"/>
        <end position="243"/>
    </location>
</feature>
<evidence type="ECO:0000313" key="2">
    <source>
        <dbReference type="EMBL" id="OSX58585.1"/>
    </source>
</evidence>
<dbReference type="RefSeq" id="XP_024335379.1">
    <property type="nucleotide sequence ID" value="XM_024479722.1"/>
</dbReference>
<protein>
    <submittedName>
        <fullName evidence="2">Uncharacterized protein</fullName>
    </submittedName>
</protein>
<proteinExistence type="predicted"/>
<evidence type="ECO:0000256" key="1">
    <source>
        <dbReference type="SAM" id="SignalP"/>
    </source>
</evidence>
<feature type="signal peptide" evidence="1">
    <location>
        <begin position="1"/>
        <end position="20"/>
    </location>
</feature>
<organism evidence="2 3">
    <name type="scientific">Postia placenta MAD-698-R-SB12</name>
    <dbReference type="NCBI Taxonomy" id="670580"/>
    <lineage>
        <taxon>Eukaryota</taxon>
        <taxon>Fungi</taxon>
        <taxon>Dikarya</taxon>
        <taxon>Basidiomycota</taxon>
        <taxon>Agaricomycotina</taxon>
        <taxon>Agaricomycetes</taxon>
        <taxon>Polyporales</taxon>
        <taxon>Adustoporiaceae</taxon>
        <taxon>Rhodonia</taxon>
    </lineage>
</organism>
<dbReference type="AlphaFoldDB" id="A0A1X6MQE2"/>
<gene>
    <name evidence="2" type="ORF">POSPLADRAFT_1049343</name>
</gene>
<dbReference type="Proteomes" id="UP000194127">
    <property type="component" value="Unassembled WGS sequence"/>
</dbReference>
<keyword evidence="3" id="KW-1185">Reference proteome</keyword>
<evidence type="ECO:0000313" key="3">
    <source>
        <dbReference type="Proteomes" id="UP000194127"/>
    </source>
</evidence>
<dbReference type="GeneID" id="36324672"/>
<dbReference type="EMBL" id="KZ110604">
    <property type="protein sequence ID" value="OSX58585.1"/>
    <property type="molecule type" value="Genomic_DNA"/>
</dbReference>
<sequence>MDGRPTLLAFSLLLSFMSESTVPLADLDWGTEWKNLPAGPVTATGGPRPNWETEAIPLLEKIREIYANPVVKAEGFSVTHLFEAAQVLAILAHNPVPEEQAEQAHVTFAMSVISLAKWRVPPYDDGNQLISEMGTVPIRVTYKDIPKSSPPRDRLLAVMRCVKSQYDEYIANPHFPHLLAAQMRTSPIRQPRSVGLANFITNVGAIENILPMKWYTDDPSSSRPVFDILSTSFGHRASLIISE</sequence>
<reference evidence="2 3" key="1">
    <citation type="submission" date="2017-04" db="EMBL/GenBank/DDBJ databases">
        <title>Genome Sequence of the Model Brown-Rot Fungus Postia placenta SB12.</title>
        <authorList>
            <consortium name="DOE Joint Genome Institute"/>
            <person name="Gaskell J."/>
            <person name="Kersten P."/>
            <person name="Larrondo L.F."/>
            <person name="Canessa P."/>
            <person name="Martinez D."/>
            <person name="Hibbett D."/>
            <person name="Schmoll M."/>
            <person name="Kubicek C.P."/>
            <person name="Martinez A.T."/>
            <person name="Yadav J."/>
            <person name="Master E."/>
            <person name="Magnuson J.K."/>
            <person name="James T."/>
            <person name="Yaver D."/>
            <person name="Berka R."/>
            <person name="Labutti K."/>
            <person name="Lipzen A."/>
            <person name="Aerts A."/>
            <person name="Barry K."/>
            <person name="Henrissat B."/>
            <person name="Blanchette R."/>
            <person name="Grigoriev I."/>
            <person name="Cullen D."/>
        </authorList>
    </citation>
    <scope>NUCLEOTIDE SEQUENCE [LARGE SCALE GENOMIC DNA]</scope>
    <source>
        <strain evidence="2 3">MAD-698-R-SB12</strain>
    </source>
</reference>
<name>A0A1X6MQE2_9APHY</name>
<dbReference type="OrthoDB" id="2548233at2759"/>